<organism evidence="1 2">
    <name type="scientific">Neorhizobium galegae bv. orientalis str. HAMBI 540</name>
    <dbReference type="NCBI Taxonomy" id="1028800"/>
    <lineage>
        <taxon>Bacteria</taxon>
        <taxon>Pseudomonadati</taxon>
        <taxon>Pseudomonadota</taxon>
        <taxon>Alphaproteobacteria</taxon>
        <taxon>Hyphomicrobiales</taxon>
        <taxon>Rhizobiaceae</taxon>
        <taxon>Rhizobium/Agrobacterium group</taxon>
        <taxon>Neorhizobium</taxon>
    </lineage>
</organism>
<sequence>MTTGLSIGLTGNWQQAAAELDQIGRQVFPAAMAGLLTKAAWDVRDAMRTYISSGVIDKPRDFTKKAFTVKPANWRDGDNMKAEINVLPKQAEYFWFLIMGGDRHPQDSGKGAANDFLTWSRRPTGFGGAYAKNFVKKTSHDNREERLARRGARAARHAFATATANTIGPHRDMRWIGRQGYKPATFFGTVQGIEGYWQRPARLTKEQRWAMYGKKVNTFNTRVAAAQRRMDRVGNLNGIKQATRDAYEQSQQGITPRLAHMPWTKPGQQAKLLLAFRSTVPYDARFDYDGVMTSAFNNRVNDAALASSLRYHKGIFQTNAGRYAP</sequence>
<dbReference type="EMBL" id="HG938353">
    <property type="protein sequence ID" value="CDN46857.1"/>
    <property type="molecule type" value="Genomic_DNA"/>
</dbReference>
<dbReference type="PATRIC" id="fig|1028800.3.peg.676"/>
<dbReference type="GeneID" id="24258176"/>
<dbReference type="AlphaFoldDB" id="A0A068SKX3"/>
<protein>
    <submittedName>
        <fullName evidence="1">Uncharacterized protein</fullName>
    </submittedName>
</protein>
<dbReference type="Proteomes" id="UP000028181">
    <property type="component" value="Chromosome I"/>
</dbReference>
<reference evidence="2" key="1">
    <citation type="journal article" date="2014" name="BMC Genomics">
        <title>Genome sequencing of two Neorhizobium galegae strains reveals a noeT gene responsible for the unusual acetylation of the nodulation factors.</title>
        <authorList>
            <person name="Osterman J."/>
            <person name="Marsh J."/>
            <person name="Laine P.K."/>
            <person name="Zeng Z."/>
            <person name="Alatalo E."/>
            <person name="Sullivan J.T."/>
            <person name="Young J.P."/>
            <person name="Thomas-Oates J."/>
            <person name="Paulin L."/>
            <person name="Lindstrom K."/>
        </authorList>
    </citation>
    <scope>NUCLEOTIDE SEQUENCE [LARGE SCALE GENOMIC DNA]</scope>
    <source>
        <strain evidence="2">HAMBI 540</strain>
    </source>
</reference>
<dbReference type="eggNOG" id="ENOG5031BJZ">
    <property type="taxonomic scope" value="Bacteria"/>
</dbReference>
<keyword evidence="2" id="KW-1185">Reference proteome</keyword>
<evidence type="ECO:0000313" key="2">
    <source>
        <dbReference type="Proteomes" id="UP000028181"/>
    </source>
</evidence>
<evidence type="ECO:0000313" key="1">
    <source>
        <dbReference type="EMBL" id="CDN46857.1"/>
    </source>
</evidence>
<proteinExistence type="predicted"/>
<accession>A0A068SKX3</accession>
<dbReference type="RefSeq" id="WP_038584512.1">
    <property type="nucleotide sequence ID" value="NZ_HG938353.1"/>
</dbReference>
<dbReference type="HOGENOM" id="CLU_854804_0_0_5"/>
<dbReference type="KEGG" id="ngg:RG540_CH06670"/>
<name>A0A068SKX3_NEOGA</name>
<dbReference type="OrthoDB" id="8449755at2"/>
<gene>
    <name evidence="1" type="ORF">RG540_CH06670</name>
</gene>